<name>A0ABV9B3P2_9ACTN</name>
<proteinExistence type="predicted"/>
<accession>A0ABV9B3P2</accession>
<evidence type="ECO:0008006" key="3">
    <source>
        <dbReference type="Google" id="ProtNLM"/>
    </source>
</evidence>
<dbReference type="RefSeq" id="WP_381182796.1">
    <property type="nucleotide sequence ID" value="NZ_JBHSFK010000035.1"/>
</dbReference>
<comment type="caution">
    <text evidence="1">The sequence shown here is derived from an EMBL/GenBank/DDBJ whole genome shotgun (WGS) entry which is preliminary data.</text>
</comment>
<dbReference type="SUPFAM" id="SSF50969">
    <property type="entry name" value="YVTN repeat-like/Quinoprotein amine dehydrogenase"/>
    <property type="match status" value="1"/>
</dbReference>
<sequence>MTRTPHLVATLTAPLPDPNTAPLELIRLRGGHTALVQRSDDEVLVQHLDDAFHPTERTRFPAPWTRRFGTCAVSPDADVVVFAGTHALRAVEASGATRWEIRHGCWGCTGSHGSFDEYATDARHRYPDRGSAGFSPDGSLLWAHVRDPQAVDEWLLLDPTDGRQLARVDAQSAAAGSEHIPHPDPRQMGLSIGEGQDGAPMRWGRWDGERLSVEYFEGLDLALLDVSPSGGHFMTVSHDQDLLALHETATGAVVSEWDVEKSVPRHPDAAPENDEVWPAWDWAGGFLDDSTVVAGTVEQDEEWGEGRHWLVTRDAPGAVRLTYPAPVTGAPAVLGAGHWYTYSEDRTTVSVWTLIPR</sequence>
<keyword evidence="2" id="KW-1185">Reference proteome</keyword>
<organism evidence="1 2">
    <name type="scientific">Streptomyces vulcanius</name>
    <dbReference type="NCBI Taxonomy" id="1441876"/>
    <lineage>
        <taxon>Bacteria</taxon>
        <taxon>Bacillati</taxon>
        <taxon>Actinomycetota</taxon>
        <taxon>Actinomycetes</taxon>
        <taxon>Kitasatosporales</taxon>
        <taxon>Streptomycetaceae</taxon>
        <taxon>Streptomyces</taxon>
    </lineage>
</organism>
<gene>
    <name evidence="1" type="ORF">ACFPIH_40215</name>
</gene>
<dbReference type="InterPro" id="IPR011044">
    <property type="entry name" value="Quino_amine_DH_bsu"/>
</dbReference>
<dbReference type="EMBL" id="JBHSFK010000035">
    <property type="protein sequence ID" value="MFC4505623.1"/>
    <property type="molecule type" value="Genomic_DNA"/>
</dbReference>
<protein>
    <recommendedName>
        <fullName evidence="3">WD40 repeat domain-containing protein</fullName>
    </recommendedName>
</protein>
<reference evidence="2" key="1">
    <citation type="journal article" date="2019" name="Int. J. Syst. Evol. Microbiol.">
        <title>The Global Catalogue of Microorganisms (GCM) 10K type strain sequencing project: providing services to taxonomists for standard genome sequencing and annotation.</title>
        <authorList>
            <consortium name="The Broad Institute Genomics Platform"/>
            <consortium name="The Broad Institute Genome Sequencing Center for Infectious Disease"/>
            <person name="Wu L."/>
            <person name="Ma J."/>
        </authorList>
    </citation>
    <scope>NUCLEOTIDE SEQUENCE [LARGE SCALE GENOMIC DNA]</scope>
    <source>
        <strain evidence="2">CGMCC 4.7177</strain>
    </source>
</reference>
<dbReference type="Proteomes" id="UP001595839">
    <property type="component" value="Unassembled WGS sequence"/>
</dbReference>
<evidence type="ECO:0000313" key="2">
    <source>
        <dbReference type="Proteomes" id="UP001595839"/>
    </source>
</evidence>
<evidence type="ECO:0000313" key="1">
    <source>
        <dbReference type="EMBL" id="MFC4505623.1"/>
    </source>
</evidence>